<accession>A0A9W6QKN8</accession>
<reference evidence="1" key="1">
    <citation type="submission" date="2023-02" db="EMBL/GenBank/DDBJ databases">
        <title>Actinokineospora globicatena NBRC 15670.</title>
        <authorList>
            <person name="Ichikawa N."/>
            <person name="Sato H."/>
            <person name="Tonouchi N."/>
        </authorList>
    </citation>
    <scope>NUCLEOTIDE SEQUENCE</scope>
    <source>
        <strain evidence="1">NBRC 15670</strain>
    </source>
</reference>
<keyword evidence="2" id="KW-1185">Reference proteome</keyword>
<evidence type="ECO:0000313" key="1">
    <source>
        <dbReference type="EMBL" id="GLW91796.1"/>
    </source>
</evidence>
<organism evidence="1 2">
    <name type="scientific">Actinokineospora globicatena</name>
    <dbReference type="NCBI Taxonomy" id="103729"/>
    <lineage>
        <taxon>Bacteria</taxon>
        <taxon>Bacillati</taxon>
        <taxon>Actinomycetota</taxon>
        <taxon>Actinomycetes</taxon>
        <taxon>Pseudonocardiales</taxon>
        <taxon>Pseudonocardiaceae</taxon>
        <taxon>Actinokineospora</taxon>
    </lineage>
</organism>
<dbReference type="Proteomes" id="UP001165042">
    <property type="component" value="Unassembled WGS sequence"/>
</dbReference>
<dbReference type="EMBL" id="BSSD01000003">
    <property type="protein sequence ID" value="GLW91796.1"/>
    <property type="molecule type" value="Genomic_DNA"/>
</dbReference>
<protein>
    <submittedName>
        <fullName evidence="1">Uncharacterized protein</fullName>
    </submittedName>
</protein>
<evidence type="ECO:0000313" key="2">
    <source>
        <dbReference type="Proteomes" id="UP001165042"/>
    </source>
</evidence>
<dbReference type="AlphaFoldDB" id="A0A9W6QKN8"/>
<name>A0A9W6QKN8_9PSEU</name>
<sequence>MASGLDVEDVDVAVAEVCAVGAVGDAEHAGEGGWDVEELAVGWAAPELHVHG</sequence>
<gene>
    <name evidence="1" type="ORF">Aglo03_26120</name>
</gene>
<comment type="caution">
    <text evidence="1">The sequence shown here is derived from an EMBL/GenBank/DDBJ whole genome shotgun (WGS) entry which is preliminary data.</text>
</comment>
<proteinExistence type="predicted"/>